<evidence type="ECO:0000256" key="4">
    <source>
        <dbReference type="RuleBase" id="RU000454"/>
    </source>
</evidence>
<evidence type="ECO:0000259" key="6">
    <source>
        <dbReference type="PROSITE" id="PS51767"/>
    </source>
</evidence>
<name>A0AAW0FJH1_9APHY</name>
<gene>
    <name evidence="7" type="ORF">QCA50_016587</name>
</gene>
<protein>
    <recommendedName>
        <fullName evidence="6">Peptidase A1 domain-containing protein</fullName>
    </recommendedName>
</protein>
<dbReference type="CDD" id="cd05471">
    <property type="entry name" value="pepsin_like"/>
    <property type="match status" value="1"/>
</dbReference>
<dbReference type="InterPro" id="IPR021109">
    <property type="entry name" value="Peptidase_aspartic_dom_sf"/>
</dbReference>
<dbReference type="InterPro" id="IPR001969">
    <property type="entry name" value="Aspartic_peptidase_AS"/>
</dbReference>
<dbReference type="GO" id="GO:0006508">
    <property type="term" value="P:proteolysis"/>
    <property type="evidence" value="ECO:0007669"/>
    <property type="project" value="UniProtKB-KW"/>
</dbReference>
<feature type="signal peptide" evidence="5">
    <location>
        <begin position="1"/>
        <end position="18"/>
    </location>
</feature>
<dbReference type="InterPro" id="IPR033121">
    <property type="entry name" value="PEPTIDASE_A1"/>
</dbReference>
<reference evidence="7 8" key="1">
    <citation type="submission" date="2022-09" db="EMBL/GenBank/DDBJ databases">
        <authorList>
            <person name="Palmer J.M."/>
        </authorList>
    </citation>
    <scope>NUCLEOTIDE SEQUENCE [LARGE SCALE GENOMIC DNA]</scope>
    <source>
        <strain evidence="7 8">DSM 7382</strain>
    </source>
</reference>
<dbReference type="PROSITE" id="PS00141">
    <property type="entry name" value="ASP_PROTEASE"/>
    <property type="match status" value="1"/>
</dbReference>
<evidence type="ECO:0000313" key="8">
    <source>
        <dbReference type="Proteomes" id="UP001385951"/>
    </source>
</evidence>
<comment type="caution">
    <text evidence="7">The sequence shown here is derived from an EMBL/GenBank/DDBJ whole genome shotgun (WGS) entry which is preliminary data.</text>
</comment>
<dbReference type="PANTHER" id="PTHR47966:SF51">
    <property type="entry name" value="BETA-SITE APP-CLEAVING ENZYME, ISOFORM A-RELATED"/>
    <property type="match status" value="1"/>
</dbReference>
<dbReference type="PANTHER" id="PTHR47966">
    <property type="entry name" value="BETA-SITE APP-CLEAVING ENZYME, ISOFORM A-RELATED"/>
    <property type="match status" value="1"/>
</dbReference>
<dbReference type="InterPro" id="IPR001461">
    <property type="entry name" value="Aspartic_peptidase_A1"/>
</dbReference>
<dbReference type="GO" id="GO:0004190">
    <property type="term" value="F:aspartic-type endopeptidase activity"/>
    <property type="evidence" value="ECO:0007669"/>
    <property type="project" value="UniProtKB-KW"/>
</dbReference>
<accession>A0AAW0FJH1</accession>
<evidence type="ECO:0000256" key="3">
    <source>
        <dbReference type="PIRSR" id="PIRSR601461-1"/>
    </source>
</evidence>
<keyword evidence="2 4" id="KW-0064">Aspartyl protease</keyword>
<comment type="similarity">
    <text evidence="1 4">Belongs to the peptidase A1 family.</text>
</comment>
<dbReference type="Proteomes" id="UP001385951">
    <property type="component" value="Unassembled WGS sequence"/>
</dbReference>
<evidence type="ECO:0000256" key="2">
    <source>
        <dbReference type="ARBA" id="ARBA00022750"/>
    </source>
</evidence>
<keyword evidence="4" id="KW-0378">Hydrolase</keyword>
<feature type="chain" id="PRO_5043407303" description="Peptidase A1 domain-containing protein" evidence="5">
    <location>
        <begin position="19"/>
        <end position="334"/>
    </location>
</feature>
<keyword evidence="8" id="KW-1185">Reference proteome</keyword>
<evidence type="ECO:0000256" key="5">
    <source>
        <dbReference type="SAM" id="SignalP"/>
    </source>
</evidence>
<keyword evidence="5" id="KW-0732">Signal</keyword>
<dbReference type="AlphaFoldDB" id="A0AAW0FJH1"/>
<evidence type="ECO:0000313" key="7">
    <source>
        <dbReference type="EMBL" id="KAK7680347.1"/>
    </source>
</evidence>
<feature type="active site" evidence="3">
    <location>
        <position position="103"/>
    </location>
</feature>
<keyword evidence="4" id="KW-0645">Protease</keyword>
<dbReference type="PROSITE" id="PS51767">
    <property type="entry name" value="PEPTIDASE_A1"/>
    <property type="match status" value="1"/>
</dbReference>
<sequence length="334" mass="34930">MLTQWVALTVLFVSTALASPAVTIRKSPVTLPFARRINATSVRDLLKIDQARAKAFKNRPQVQQRITPASAAAFGVPATNQAVDYILEVGVGNPPTTFDLLVDTGSSNTWVGAGKALRTTSTTQATGNLVQVTYGSGFVFGSEVIDQVTLAPGLVIENQSIGSAILSQGFDGLDGIIGIGPTDLTCGTLFPDTAACISTVTDSAFSLGLLDAHEVGISFEPTNSLSSTNGEIIFGGIDDSKFTGDINFVPITSTSPANMFVGIDQSITYGAAGTPILASTSGITDTGTTLLLIASDALTAYEAGHWSCTGFHDRSSPSHSCSIRQPREFVLHHW</sequence>
<dbReference type="SUPFAM" id="SSF50630">
    <property type="entry name" value="Acid proteases"/>
    <property type="match status" value="1"/>
</dbReference>
<feature type="domain" description="Peptidase A1" evidence="6">
    <location>
        <begin position="85"/>
        <end position="334"/>
    </location>
</feature>
<dbReference type="Pfam" id="PF00026">
    <property type="entry name" value="Asp"/>
    <property type="match status" value="1"/>
</dbReference>
<dbReference type="EMBL" id="JASBNA010000050">
    <property type="protein sequence ID" value="KAK7680347.1"/>
    <property type="molecule type" value="Genomic_DNA"/>
</dbReference>
<evidence type="ECO:0000256" key="1">
    <source>
        <dbReference type="ARBA" id="ARBA00007447"/>
    </source>
</evidence>
<feature type="active site" evidence="3">
    <location>
        <position position="285"/>
    </location>
</feature>
<proteinExistence type="inferred from homology"/>
<organism evidence="7 8">
    <name type="scientific">Cerrena zonata</name>
    <dbReference type="NCBI Taxonomy" id="2478898"/>
    <lineage>
        <taxon>Eukaryota</taxon>
        <taxon>Fungi</taxon>
        <taxon>Dikarya</taxon>
        <taxon>Basidiomycota</taxon>
        <taxon>Agaricomycotina</taxon>
        <taxon>Agaricomycetes</taxon>
        <taxon>Polyporales</taxon>
        <taxon>Cerrenaceae</taxon>
        <taxon>Cerrena</taxon>
    </lineage>
</organism>
<dbReference type="PRINTS" id="PR00792">
    <property type="entry name" value="PEPSIN"/>
</dbReference>
<dbReference type="Gene3D" id="2.40.70.10">
    <property type="entry name" value="Acid Proteases"/>
    <property type="match status" value="2"/>
</dbReference>
<dbReference type="InterPro" id="IPR034164">
    <property type="entry name" value="Pepsin-like_dom"/>
</dbReference>